<dbReference type="Proteomes" id="UP000318186">
    <property type="component" value="Unassembled WGS sequence"/>
</dbReference>
<accession>A0A561TUK9</accession>
<dbReference type="AlphaFoldDB" id="A0A561TUK9"/>
<keyword evidence="5" id="KW-1185">Reference proteome</keyword>
<proteinExistence type="predicted"/>
<keyword evidence="1" id="KW-0732">Signal</keyword>
<sequence>MLRRIAISLATVAVAGFMAAAPAAAHDRGGEESGKIAASYFEIDASRVNSEYFNIGGPYGITYAKQDKANLKAEGGSFYAEWLNRH</sequence>
<evidence type="ECO:0000313" key="2">
    <source>
        <dbReference type="EMBL" id="TWF90793.1"/>
    </source>
</evidence>
<evidence type="ECO:0000256" key="1">
    <source>
        <dbReference type="SAM" id="SignalP"/>
    </source>
</evidence>
<dbReference type="EMBL" id="CP109114">
    <property type="protein sequence ID" value="WSC11668.1"/>
    <property type="molecule type" value="Genomic_DNA"/>
</dbReference>
<evidence type="ECO:0000313" key="4">
    <source>
        <dbReference type="Proteomes" id="UP000318186"/>
    </source>
</evidence>
<dbReference type="Proteomes" id="UP001330827">
    <property type="component" value="Chromosome"/>
</dbReference>
<evidence type="ECO:0000313" key="5">
    <source>
        <dbReference type="Proteomes" id="UP001330827"/>
    </source>
</evidence>
<dbReference type="OrthoDB" id="4318264at2"/>
<name>A0A561TUK9_9ACTN</name>
<gene>
    <name evidence="2" type="ORF">FHX80_13209</name>
    <name evidence="3" type="ORF">OIE64_01465</name>
</gene>
<reference evidence="2 4" key="1">
    <citation type="submission" date="2019-06" db="EMBL/GenBank/DDBJ databases">
        <title>Sequencing the genomes of 1000 actinobacteria strains.</title>
        <authorList>
            <person name="Klenk H.-P."/>
        </authorList>
    </citation>
    <scope>NUCLEOTIDE SEQUENCE [LARGE SCALE GENOMIC DNA]</scope>
    <source>
        <strain evidence="2 4">DSM 42059</strain>
    </source>
</reference>
<organism evidence="2 4">
    <name type="scientific">Streptomyces brevispora</name>
    <dbReference type="NCBI Taxonomy" id="887462"/>
    <lineage>
        <taxon>Bacteria</taxon>
        <taxon>Bacillati</taxon>
        <taxon>Actinomycetota</taxon>
        <taxon>Actinomycetes</taxon>
        <taxon>Kitasatosporales</taxon>
        <taxon>Streptomycetaceae</taxon>
        <taxon>Streptomyces</taxon>
    </lineage>
</organism>
<feature type="chain" id="PRO_5038370874" evidence="1">
    <location>
        <begin position="26"/>
        <end position="86"/>
    </location>
</feature>
<reference evidence="3 5" key="2">
    <citation type="submission" date="2022-10" db="EMBL/GenBank/DDBJ databases">
        <title>The complete genomes of actinobacterial strains from the NBC collection.</title>
        <authorList>
            <person name="Joergensen T.S."/>
            <person name="Alvarez Arevalo M."/>
            <person name="Sterndorff E.B."/>
            <person name="Faurdal D."/>
            <person name="Vuksanovic O."/>
            <person name="Mourched A.-S."/>
            <person name="Charusanti P."/>
            <person name="Shaw S."/>
            <person name="Blin K."/>
            <person name="Weber T."/>
        </authorList>
    </citation>
    <scope>NUCLEOTIDE SEQUENCE [LARGE SCALE GENOMIC DNA]</scope>
    <source>
        <strain evidence="3 5">NBC 01769</strain>
    </source>
</reference>
<protein>
    <submittedName>
        <fullName evidence="2">Uncharacterized protein</fullName>
    </submittedName>
</protein>
<dbReference type="RefSeq" id="WP_145768331.1">
    <property type="nucleotide sequence ID" value="NZ_CP109114.1"/>
</dbReference>
<dbReference type="EMBL" id="VIWW01000003">
    <property type="protein sequence ID" value="TWF90793.1"/>
    <property type="molecule type" value="Genomic_DNA"/>
</dbReference>
<evidence type="ECO:0000313" key="3">
    <source>
        <dbReference type="EMBL" id="WSC11668.1"/>
    </source>
</evidence>
<feature type="signal peptide" evidence="1">
    <location>
        <begin position="1"/>
        <end position="25"/>
    </location>
</feature>